<organism evidence="1 2">
    <name type="scientific">Candidatus Epulonipiscium fishelsonii</name>
    <dbReference type="NCBI Taxonomy" id="77094"/>
    <lineage>
        <taxon>Bacteria</taxon>
        <taxon>Bacillati</taxon>
        <taxon>Bacillota</taxon>
        <taxon>Clostridia</taxon>
        <taxon>Lachnospirales</taxon>
        <taxon>Lachnospiraceae</taxon>
        <taxon>Candidatus Epulonipiscium</taxon>
    </lineage>
</organism>
<sequence length="228" mass="26568">MDINDYQPLRNVVFQTIRKAILEGELQPGERLMETQLAEKLGVSRTPIREAIRKLETEGLIIITPRKGAQVAPFTQKEIADVLEVRGTLEALAVRLACKRITPKNFLKLDLVITEYEYAVQHKDVNLMIQKDIEFHDIIFAATQNEKLIQMFNNIREQVLRYRITYLKNVTDGAQVLLEHRDIFKSLELKNEEIAAQLITRHIENQRDSILYYIREQEKKIKLNSKIG</sequence>
<reference evidence="1" key="1">
    <citation type="submission" date="2016-08" db="EMBL/GenBank/DDBJ databases">
        <authorList>
            <person name="Ngugi D.K."/>
            <person name="Miyake S."/>
            <person name="Stingl U."/>
        </authorList>
    </citation>
    <scope>NUCLEOTIDE SEQUENCE</scope>
    <source>
        <strain evidence="1">SCG-D08WGA-EpuloA1</strain>
    </source>
</reference>
<proteinExistence type="predicted"/>
<evidence type="ECO:0000313" key="2">
    <source>
        <dbReference type="Proteomes" id="UP000188637"/>
    </source>
</evidence>
<keyword evidence="2" id="KW-1185">Reference proteome</keyword>
<dbReference type="Proteomes" id="UP000188637">
    <property type="component" value="Unassembled WGS sequence"/>
</dbReference>
<name>A0ACC8XCZ6_9FIRM</name>
<gene>
    <name evidence="1" type="ORF">AN640_08510</name>
</gene>
<dbReference type="EMBL" id="LJHD01000233">
    <property type="protein sequence ID" value="ONI40687.1"/>
    <property type="molecule type" value="Genomic_DNA"/>
</dbReference>
<accession>A0ACC8XCZ6</accession>
<comment type="caution">
    <text evidence="1">The sequence shown here is derived from an EMBL/GenBank/DDBJ whole genome shotgun (WGS) entry which is preliminary data.</text>
</comment>
<evidence type="ECO:0000313" key="1">
    <source>
        <dbReference type="EMBL" id="ONI40687.1"/>
    </source>
</evidence>
<protein>
    <submittedName>
        <fullName evidence="1">GntR family transcriptional regulator</fullName>
    </submittedName>
</protein>